<dbReference type="SUPFAM" id="SSF54495">
    <property type="entry name" value="UBC-like"/>
    <property type="match status" value="1"/>
</dbReference>
<comment type="caution">
    <text evidence="3">The sequence shown here is derived from an EMBL/GenBank/DDBJ whole genome shotgun (WGS) entry which is preliminary data.</text>
</comment>
<dbReference type="InterPro" id="IPR009060">
    <property type="entry name" value="UBA-like_sf"/>
</dbReference>
<feature type="domain" description="PARP catalytic" evidence="2">
    <location>
        <begin position="333"/>
        <end position="583"/>
    </location>
</feature>
<dbReference type="PROSITE" id="PS51059">
    <property type="entry name" value="PARP_CATALYTIC"/>
    <property type="match status" value="1"/>
</dbReference>
<keyword evidence="1" id="KW-0808">Transferase</keyword>
<dbReference type="PANTHER" id="PTHR45740">
    <property type="entry name" value="POLY [ADP-RIBOSE] POLYMERASE"/>
    <property type="match status" value="1"/>
</dbReference>
<dbReference type="InterPro" id="IPR016135">
    <property type="entry name" value="UBQ-conjugating_enzyme/RWD"/>
</dbReference>
<dbReference type="InterPro" id="IPR051712">
    <property type="entry name" value="ARTD-AVP"/>
</dbReference>
<dbReference type="Gene3D" id="1.10.8.10">
    <property type="entry name" value="DNA helicase RuvA subunit, C-terminal domain"/>
    <property type="match status" value="1"/>
</dbReference>
<dbReference type="Gene3D" id="3.10.110.10">
    <property type="entry name" value="Ubiquitin Conjugating Enzyme"/>
    <property type="match status" value="1"/>
</dbReference>
<dbReference type="EMBL" id="LHPG02000026">
    <property type="protein sequence ID" value="PRW18413.1"/>
    <property type="molecule type" value="Genomic_DNA"/>
</dbReference>
<name>A0A2P6TC00_CHLSO</name>
<evidence type="ECO:0000313" key="3">
    <source>
        <dbReference type="EMBL" id="PRW18413.1"/>
    </source>
</evidence>
<keyword evidence="1" id="KW-0328">Glycosyltransferase</keyword>
<keyword evidence="1" id="KW-0520">NAD</keyword>
<protein>
    <recommendedName>
        <fullName evidence="1">Poly [ADP-ribose] polymerase</fullName>
        <shortName evidence="1">PARP</shortName>
        <ecNumber evidence="1">2.4.2.-</ecNumber>
    </recommendedName>
</protein>
<proteinExistence type="predicted"/>
<accession>A0A2P6TC00</accession>
<dbReference type="SUPFAM" id="SSF56399">
    <property type="entry name" value="ADP-ribosylation"/>
    <property type="match status" value="1"/>
</dbReference>
<organism evidence="3 4">
    <name type="scientific">Chlorella sorokiniana</name>
    <name type="common">Freshwater green alga</name>
    <dbReference type="NCBI Taxonomy" id="3076"/>
    <lineage>
        <taxon>Eukaryota</taxon>
        <taxon>Viridiplantae</taxon>
        <taxon>Chlorophyta</taxon>
        <taxon>core chlorophytes</taxon>
        <taxon>Trebouxiophyceae</taxon>
        <taxon>Chlorellales</taxon>
        <taxon>Chlorellaceae</taxon>
        <taxon>Chlorella clade</taxon>
        <taxon>Chlorella</taxon>
    </lineage>
</organism>
<reference evidence="3 4" key="1">
    <citation type="journal article" date="2018" name="Plant J.">
        <title>Genome sequences of Chlorella sorokiniana UTEX 1602 and Micractinium conductrix SAG 241.80: implications to maltose excretion by a green alga.</title>
        <authorList>
            <person name="Arriola M.B."/>
            <person name="Velmurugan N."/>
            <person name="Zhang Y."/>
            <person name="Plunkett M.H."/>
            <person name="Hondzo H."/>
            <person name="Barney B.M."/>
        </authorList>
    </citation>
    <scope>NUCLEOTIDE SEQUENCE [LARGE SCALE GENOMIC DNA]</scope>
    <source>
        <strain evidence="4">UTEX 1602</strain>
    </source>
</reference>
<evidence type="ECO:0000313" key="4">
    <source>
        <dbReference type="Proteomes" id="UP000239899"/>
    </source>
</evidence>
<dbReference type="GO" id="GO:0003950">
    <property type="term" value="F:NAD+ poly-ADP-ribosyltransferase activity"/>
    <property type="evidence" value="ECO:0007669"/>
    <property type="project" value="UniProtKB-UniRule"/>
</dbReference>
<dbReference type="AlphaFoldDB" id="A0A2P6TC00"/>
<dbReference type="Pfam" id="PF00644">
    <property type="entry name" value="PARP"/>
    <property type="match status" value="1"/>
</dbReference>
<dbReference type="PANTHER" id="PTHR45740:SF2">
    <property type="entry name" value="POLY [ADP-RIBOSE] POLYMERASE"/>
    <property type="match status" value="1"/>
</dbReference>
<dbReference type="CDD" id="cd23802">
    <property type="entry name" value="UBCc_UBE2Q"/>
    <property type="match status" value="1"/>
</dbReference>
<dbReference type="SUPFAM" id="SSF46934">
    <property type="entry name" value="UBA-like"/>
    <property type="match status" value="1"/>
</dbReference>
<dbReference type="InterPro" id="IPR012317">
    <property type="entry name" value="Poly(ADP-ribose)pol_cat_dom"/>
</dbReference>
<dbReference type="CDD" id="cd14291">
    <property type="entry name" value="UBA1_NUB1_like"/>
    <property type="match status" value="1"/>
</dbReference>
<dbReference type="Proteomes" id="UP000239899">
    <property type="component" value="Unassembled WGS sequence"/>
</dbReference>
<evidence type="ECO:0000259" key="2">
    <source>
        <dbReference type="PROSITE" id="PS51059"/>
    </source>
</evidence>
<dbReference type="Gene3D" id="3.90.228.10">
    <property type="match status" value="1"/>
</dbReference>
<dbReference type="GO" id="GO:0005634">
    <property type="term" value="C:nucleus"/>
    <property type="evidence" value="ECO:0007669"/>
    <property type="project" value="TreeGrafter"/>
</dbReference>
<sequence>MVWRLEVFQFDADTRSGCNLNKDLEFLGRTWGPKHAAVELELRFPDNYPDAPFFLRVVRPRMAAYSGHVTAGGAVCLEALSLSGGPGSWRSDMCAEAVLVMVLHNMLHAEEVYVQTAMGGGQAGPLRINKDLGRACIQEYSLRAAQEAYQRTGVAQQPAAATAPTQRGQQPSLCERLGLEESQLPDHWQVSEELLKGQLVLVDLPLSGAALPQDRRHERAVTQLVLNGCSREQAVDIADMHAGDAEASLAWLLEQQQASASQADPTAVAELLANGLTVEDAEAALRQCGGDVDTALAWATDCVEAGGPAAVERLTGTPAAGRSPGGLPAGETAAARRRQAQRAEREAQHCRLQAESGRVLERFAHSGMRKEQVQRIQRVQNLHLYADYRRRRDKIEWLISQSTGGARVGALLNERLLFHGADKETLATIMSEGFDHRVSNTSGAMGAGVYFADTATYSDTYSRTPKHSADVAGSYGGVPGLVHLGGALRAGAQGVLSVAGAWANRSARAAPPPMAPAVRSAFLADCVSMLLCDVTLGIAGVGQPGMRRAAPGSHSSSSGPPGGAIHAVYYNDQAYPAYLIHYR</sequence>
<keyword evidence="4" id="KW-1185">Reference proteome</keyword>
<dbReference type="STRING" id="3076.A0A2P6TC00"/>
<dbReference type="GO" id="GO:1990404">
    <property type="term" value="F:NAD+-protein mono-ADP-ribosyltransferase activity"/>
    <property type="evidence" value="ECO:0007669"/>
    <property type="project" value="TreeGrafter"/>
</dbReference>
<evidence type="ECO:0000256" key="1">
    <source>
        <dbReference type="RuleBase" id="RU362114"/>
    </source>
</evidence>
<dbReference type="OrthoDB" id="109543at2759"/>
<gene>
    <name evidence="3" type="ORF">C2E21_9329</name>
</gene>
<dbReference type="EC" id="2.4.2.-" evidence="1"/>